<dbReference type="InterPro" id="IPR043502">
    <property type="entry name" value="DNA/RNA_pol_sf"/>
</dbReference>
<feature type="non-terminal residue" evidence="2">
    <location>
        <position position="1"/>
    </location>
</feature>
<sequence>YTVLSFRLANAPATFQAVMDSIFHPCIDRFIVCYLDDILVYSKTKEEHLQHLRLILDTLHKERLSPRRSKCHWAQSQVEYLGHVVSVDGIRMDPRKTTAVQNW</sequence>
<accession>A0A8J4LP63</accession>
<dbReference type="AlphaFoldDB" id="A0A8J4LP63"/>
<dbReference type="CDD" id="cd01647">
    <property type="entry name" value="RT_LTR"/>
    <property type="match status" value="1"/>
</dbReference>
<proteinExistence type="predicted"/>
<reference evidence="2" key="1">
    <citation type="journal article" date="2021" name="Proc. Natl. Acad. Sci. U.S.A.">
        <title>Three genomes in the algal genus Volvox reveal the fate of a haploid sex-determining region after a transition to homothallism.</title>
        <authorList>
            <person name="Yamamoto K."/>
            <person name="Hamaji T."/>
            <person name="Kawai-Toyooka H."/>
            <person name="Matsuzaki R."/>
            <person name="Takahashi F."/>
            <person name="Nishimura Y."/>
            <person name="Kawachi M."/>
            <person name="Noguchi H."/>
            <person name="Minakuchi Y."/>
            <person name="Umen J.G."/>
            <person name="Toyoda A."/>
            <person name="Nozaki H."/>
        </authorList>
    </citation>
    <scope>NUCLEOTIDE SEQUENCE</scope>
    <source>
        <strain evidence="2">NIES-3785</strain>
    </source>
</reference>
<evidence type="ECO:0000313" key="2">
    <source>
        <dbReference type="EMBL" id="GIM05343.1"/>
    </source>
</evidence>
<dbReference type="InterPro" id="IPR053134">
    <property type="entry name" value="RNA-dir_DNA_polymerase"/>
</dbReference>
<dbReference type="SUPFAM" id="SSF56672">
    <property type="entry name" value="DNA/RNA polymerases"/>
    <property type="match status" value="1"/>
</dbReference>
<dbReference type="EMBL" id="BNCQ01000018">
    <property type="protein sequence ID" value="GIM05343.1"/>
    <property type="molecule type" value="Genomic_DNA"/>
</dbReference>
<evidence type="ECO:0000313" key="3">
    <source>
        <dbReference type="Proteomes" id="UP000722791"/>
    </source>
</evidence>
<dbReference type="InterPro" id="IPR000477">
    <property type="entry name" value="RT_dom"/>
</dbReference>
<dbReference type="Pfam" id="PF00078">
    <property type="entry name" value="RVT_1"/>
    <property type="match status" value="1"/>
</dbReference>
<gene>
    <name evidence="2" type="ORF">Vretimale_9815</name>
</gene>
<dbReference type="PROSITE" id="PS50878">
    <property type="entry name" value="RT_POL"/>
    <property type="match status" value="1"/>
</dbReference>
<dbReference type="InterPro" id="IPR043128">
    <property type="entry name" value="Rev_trsase/Diguanyl_cyclase"/>
</dbReference>
<feature type="non-terminal residue" evidence="2">
    <location>
        <position position="103"/>
    </location>
</feature>
<evidence type="ECO:0000259" key="1">
    <source>
        <dbReference type="PROSITE" id="PS50878"/>
    </source>
</evidence>
<dbReference type="FunFam" id="3.30.70.270:FF:000003">
    <property type="entry name" value="Transposon Ty3-G Gag-Pol polyprotein"/>
    <property type="match status" value="1"/>
</dbReference>
<dbReference type="PANTHER" id="PTHR24559">
    <property type="entry name" value="TRANSPOSON TY3-I GAG-POL POLYPROTEIN"/>
    <property type="match status" value="1"/>
</dbReference>
<organism evidence="2 3">
    <name type="scientific">Volvox reticuliferus</name>
    <dbReference type="NCBI Taxonomy" id="1737510"/>
    <lineage>
        <taxon>Eukaryota</taxon>
        <taxon>Viridiplantae</taxon>
        <taxon>Chlorophyta</taxon>
        <taxon>core chlorophytes</taxon>
        <taxon>Chlorophyceae</taxon>
        <taxon>CS clade</taxon>
        <taxon>Chlamydomonadales</taxon>
        <taxon>Volvocaceae</taxon>
        <taxon>Volvox</taxon>
    </lineage>
</organism>
<comment type="caution">
    <text evidence="2">The sequence shown here is derived from an EMBL/GenBank/DDBJ whole genome shotgun (WGS) entry which is preliminary data.</text>
</comment>
<dbReference type="Gene3D" id="3.30.70.270">
    <property type="match status" value="1"/>
</dbReference>
<feature type="domain" description="Reverse transcriptase" evidence="1">
    <location>
        <begin position="1"/>
        <end position="85"/>
    </location>
</feature>
<dbReference type="PANTHER" id="PTHR24559:SF444">
    <property type="entry name" value="REVERSE TRANSCRIPTASE DOMAIN-CONTAINING PROTEIN"/>
    <property type="match status" value="1"/>
</dbReference>
<dbReference type="Proteomes" id="UP000722791">
    <property type="component" value="Unassembled WGS sequence"/>
</dbReference>
<protein>
    <recommendedName>
        <fullName evidence="1">Reverse transcriptase domain-containing protein</fullName>
    </recommendedName>
</protein>
<name>A0A8J4LP63_9CHLO</name>